<feature type="compositionally biased region" description="Basic and acidic residues" evidence="1">
    <location>
        <begin position="63"/>
        <end position="80"/>
    </location>
</feature>
<proteinExistence type="predicted"/>
<evidence type="ECO:0000313" key="2">
    <source>
        <dbReference type="EMBL" id="KAK2908858.1"/>
    </source>
</evidence>
<feature type="region of interest" description="Disordered" evidence="1">
    <location>
        <begin position="39"/>
        <end position="91"/>
    </location>
</feature>
<dbReference type="AlphaFoldDB" id="A0AA88Q6P7"/>
<protein>
    <submittedName>
        <fullName evidence="2">Uncharacterized protein</fullName>
    </submittedName>
</protein>
<comment type="caution">
    <text evidence="2">The sequence shown here is derived from an EMBL/GenBank/DDBJ whole genome shotgun (WGS) entry which is preliminary data.</text>
</comment>
<accession>A0AA88Q6P7</accession>
<organism evidence="2 3">
    <name type="scientific">Cirrhinus molitorella</name>
    <name type="common">mud carp</name>
    <dbReference type="NCBI Taxonomy" id="172907"/>
    <lineage>
        <taxon>Eukaryota</taxon>
        <taxon>Metazoa</taxon>
        <taxon>Chordata</taxon>
        <taxon>Craniata</taxon>
        <taxon>Vertebrata</taxon>
        <taxon>Euteleostomi</taxon>
        <taxon>Actinopterygii</taxon>
        <taxon>Neopterygii</taxon>
        <taxon>Teleostei</taxon>
        <taxon>Ostariophysi</taxon>
        <taxon>Cypriniformes</taxon>
        <taxon>Cyprinidae</taxon>
        <taxon>Labeoninae</taxon>
        <taxon>Labeonini</taxon>
        <taxon>Cirrhinus</taxon>
    </lineage>
</organism>
<dbReference type="Proteomes" id="UP001187343">
    <property type="component" value="Unassembled WGS sequence"/>
</dbReference>
<keyword evidence="3" id="KW-1185">Reference proteome</keyword>
<feature type="compositionally biased region" description="Polar residues" evidence="1">
    <location>
        <begin position="53"/>
        <end position="62"/>
    </location>
</feature>
<name>A0AA88Q6P7_9TELE</name>
<reference evidence="2" key="1">
    <citation type="submission" date="2023-08" db="EMBL/GenBank/DDBJ databases">
        <title>Chromosome-level Genome Assembly of mud carp (Cirrhinus molitorella).</title>
        <authorList>
            <person name="Liu H."/>
        </authorList>
    </citation>
    <scope>NUCLEOTIDE SEQUENCE</scope>
    <source>
        <strain evidence="2">Prfri</strain>
        <tissue evidence="2">Muscle</tissue>
    </source>
</reference>
<dbReference type="EMBL" id="JAUYZG010000004">
    <property type="protein sequence ID" value="KAK2908858.1"/>
    <property type="molecule type" value="Genomic_DNA"/>
</dbReference>
<sequence length="175" mass="18869">MPIAKVAGPSTEAKAMEAVTPWPPELCVTPWPPASRICANGCPVPGTAEREQSQPSSSSYCQRQRESVAARAPPPRERGSGRRSRRSADLRTVLLTKRAQAKWPCCCEERVTPQHTVSEPPQRPQGASLIPLPPLVFQGSVGFGERASQLSPILGTTQNCSFPLGEVSPEGWPPH</sequence>
<gene>
    <name evidence="2" type="ORF">Q8A67_004695</name>
</gene>
<evidence type="ECO:0000313" key="3">
    <source>
        <dbReference type="Proteomes" id="UP001187343"/>
    </source>
</evidence>
<evidence type="ECO:0000256" key="1">
    <source>
        <dbReference type="SAM" id="MobiDB-lite"/>
    </source>
</evidence>